<feature type="signal peptide" evidence="1">
    <location>
        <begin position="1"/>
        <end position="28"/>
    </location>
</feature>
<name>A0A5C6A3P6_9BACT</name>
<comment type="caution">
    <text evidence="2">The sequence shown here is derived from an EMBL/GenBank/DDBJ whole genome shotgun (WGS) entry which is preliminary data.</text>
</comment>
<protein>
    <recommendedName>
        <fullName evidence="4">Nickel uptake substrate-specific transmembrane region</fullName>
    </recommendedName>
</protein>
<evidence type="ECO:0000313" key="2">
    <source>
        <dbReference type="EMBL" id="TWT94026.1"/>
    </source>
</evidence>
<dbReference type="AlphaFoldDB" id="A0A5C6A3P6"/>
<proteinExistence type="predicted"/>
<dbReference type="OrthoDB" id="284841at2"/>
<keyword evidence="1" id="KW-0732">Signal</keyword>
<accession>A0A5C6A3P6</accession>
<keyword evidence="3" id="KW-1185">Reference proteome</keyword>
<evidence type="ECO:0008006" key="4">
    <source>
        <dbReference type="Google" id="ProtNLM"/>
    </source>
</evidence>
<dbReference type="Proteomes" id="UP000317421">
    <property type="component" value="Unassembled WGS sequence"/>
</dbReference>
<dbReference type="RefSeq" id="WP_146446432.1">
    <property type="nucleotide sequence ID" value="NZ_SJPR01000007.1"/>
</dbReference>
<gene>
    <name evidence="2" type="ORF">Pla108_37370</name>
</gene>
<evidence type="ECO:0000313" key="3">
    <source>
        <dbReference type="Proteomes" id="UP000317421"/>
    </source>
</evidence>
<evidence type="ECO:0000256" key="1">
    <source>
        <dbReference type="SAM" id="SignalP"/>
    </source>
</evidence>
<sequence precursor="true">MSTRLVIQPFLRSLLSMAVLLAPSLATAQDAVRSKAAAEPVASAPLAIDVALQADGLLIGQLVGATGKPEAGAKVQLTLADGREAEAKTNADGGFAFKGVHGVARLESDKAALLVRSWTAQAAPPNATPAVLLVEQGEVARGQRYAGTGVQNTVSHSKRLLANPLFVAGVIGTAVAIPVAIHNSDDDDPAS</sequence>
<organism evidence="2 3">
    <name type="scientific">Botrimarina colliarenosi</name>
    <dbReference type="NCBI Taxonomy" id="2528001"/>
    <lineage>
        <taxon>Bacteria</taxon>
        <taxon>Pseudomonadati</taxon>
        <taxon>Planctomycetota</taxon>
        <taxon>Planctomycetia</taxon>
        <taxon>Pirellulales</taxon>
        <taxon>Lacipirellulaceae</taxon>
        <taxon>Botrimarina</taxon>
    </lineage>
</organism>
<feature type="chain" id="PRO_5023003682" description="Nickel uptake substrate-specific transmembrane region" evidence="1">
    <location>
        <begin position="29"/>
        <end position="191"/>
    </location>
</feature>
<reference evidence="2 3" key="1">
    <citation type="submission" date="2019-02" db="EMBL/GenBank/DDBJ databases">
        <title>Deep-cultivation of Planctomycetes and their phenomic and genomic characterization uncovers novel biology.</title>
        <authorList>
            <person name="Wiegand S."/>
            <person name="Jogler M."/>
            <person name="Boedeker C."/>
            <person name="Pinto D."/>
            <person name="Vollmers J."/>
            <person name="Rivas-Marin E."/>
            <person name="Kohn T."/>
            <person name="Peeters S.H."/>
            <person name="Heuer A."/>
            <person name="Rast P."/>
            <person name="Oberbeckmann S."/>
            <person name="Bunk B."/>
            <person name="Jeske O."/>
            <person name="Meyerdierks A."/>
            <person name="Storesund J.E."/>
            <person name="Kallscheuer N."/>
            <person name="Luecker S."/>
            <person name="Lage O.M."/>
            <person name="Pohl T."/>
            <person name="Merkel B.J."/>
            <person name="Hornburger P."/>
            <person name="Mueller R.-W."/>
            <person name="Bruemmer F."/>
            <person name="Labrenz M."/>
            <person name="Spormann A.M."/>
            <person name="Op Den Camp H."/>
            <person name="Overmann J."/>
            <person name="Amann R."/>
            <person name="Jetten M.S.M."/>
            <person name="Mascher T."/>
            <person name="Medema M.H."/>
            <person name="Devos D.P."/>
            <person name="Kaster A.-K."/>
            <person name="Ovreas L."/>
            <person name="Rohde M."/>
            <person name="Galperin M.Y."/>
            <person name="Jogler C."/>
        </authorList>
    </citation>
    <scope>NUCLEOTIDE SEQUENCE [LARGE SCALE GENOMIC DNA]</scope>
    <source>
        <strain evidence="2 3">Pla108</strain>
    </source>
</reference>
<dbReference type="EMBL" id="SJPR01000007">
    <property type="protein sequence ID" value="TWT94026.1"/>
    <property type="molecule type" value="Genomic_DNA"/>
</dbReference>